<evidence type="ECO:0000256" key="1">
    <source>
        <dbReference type="ARBA" id="ARBA00022723"/>
    </source>
</evidence>
<evidence type="ECO:0000256" key="2">
    <source>
        <dbReference type="ARBA" id="ARBA00022946"/>
    </source>
</evidence>
<evidence type="ECO:0000256" key="4">
    <source>
        <dbReference type="ARBA" id="ARBA00023014"/>
    </source>
</evidence>
<keyword evidence="2" id="KW-0809">Transit peptide</keyword>
<name>A0ABV9CA99_9ACTN</name>
<evidence type="ECO:0000313" key="6">
    <source>
        <dbReference type="EMBL" id="MFC4530064.1"/>
    </source>
</evidence>
<dbReference type="EMBL" id="JBHSFP010000002">
    <property type="protein sequence ID" value="MFC4530064.1"/>
    <property type="molecule type" value="Genomic_DNA"/>
</dbReference>
<comment type="caution">
    <text evidence="6">The sequence shown here is derived from an EMBL/GenBank/DDBJ whole genome shotgun (WGS) entry which is preliminary data.</text>
</comment>
<protein>
    <submittedName>
        <fullName evidence="6">Small ribosomal subunit Rsm22 family protein</fullName>
    </submittedName>
</protein>
<feature type="region of interest" description="Disordered" evidence="5">
    <location>
        <begin position="1"/>
        <end position="39"/>
    </location>
</feature>
<accession>A0ABV9CA99</accession>
<dbReference type="Proteomes" id="UP001596004">
    <property type="component" value="Unassembled WGS sequence"/>
</dbReference>
<gene>
    <name evidence="6" type="ORF">ACFO60_04755</name>
</gene>
<sequence>MLTPSSSATLGPSPSAGVWPPRRLTRLSDRPPGVIRHPRGRKGLITLTLCADGVEERCVSKRHGDLYRAARAATWGDPWPWPAGLSGHPVAAIHRKPSHIRRNMDET</sequence>
<dbReference type="InterPro" id="IPR015324">
    <property type="entry name" value="Ribosomal_Rsm22-like"/>
</dbReference>
<organism evidence="6 7">
    <name type="scientific">Sphaerisporangium dianthi</name>
    <dbReference type="NCBI Taxonomy" id="1436120"/>
    <lineage>
        <taxon>Bacteria</taxon>
        <taxon>Bacillati</taxon>
        <taxon>Actinomycetota</taxon>
        <taxon>Actinomycetes</taxon>
        <taxon>Streptosporangiales</taxon>
        <taxon>Streptosporangiaceae</taxon>
        <taxon>Sphaerisporangium</taxon>
    </lineage>
</organism>
<keyword evidence="4" id="KW-0411">Iron-sulfur</keyword>
<evidence type="ECO:0000256" key="3">
    <source>
        <dbReference type="ARBA" id="ARBA00023004"/>
    </source>
</evidence>
<proteinExistence type="predicted"/>
<keyword evidence="1" id="KW-0479">Metal-binding</keyword>
<evidence type="ECO:0000256" key="5">
    <source>
        <dbReference type="SAM" id="MobiDB-lite"/>
    </source>
</evidence>
<dbReference type="Pfam" id="PF09243">
    <property type="entry name" value="Rsm22"/>
    <property type="match status" value="1"/>
</dbReference>
<dbReference type="RefSeq" id="WP_380837386.1">
    <property type="nucleotide sequence ID" value="NZ_JBHSFP010000002.1"/>
</dbReference>
<feature type="compositionally biased region" description="Polar residues" evidence="5">
    <location>
        <begin position="1"/>
        <end position="12"/>
    </location>
</feature>
<keyword evidence="7" id="KW-1185">Reference proteome</keyword>
<reference evidence="7" key="1">
    <citation type="journal article" date="2019" name="Int. J. Syst. Evol. Microbiol.">
        <title>The Global Catalogue of Microorganisms (GCM) 10K type strain sequencing project: providing services to taxonomists for standard genome sequencing and annotation.</title>
        <authorList>
            <consortium name="The Broad Institute Genomics Platform"/>
            <consortium name="The Broad Institute Genome Sequencing Center for Infectious Disease"/>
            <person name="Wu L."/>
            <person name="Ma J."/>
        </authorList>
    </citation>
    <scope>NUCLEOTIDE SEQUENCE [LARGE SCALE GENOMIC DNA]</scope>
    <source>
        <strain evidence="7">CGMCC 4.7132</strain>
    </source>
</reference>
<keyword evidence="3" id="KW-0408">Iron</keyword>
<evidence type="ECO:0000313" key="7">
    <source>
        <dbReference type="Proteomes" id="UP001596004"/>
    </source>
</evidence>